<dbReference type="SUPFAM" id="SSF51182">
    <property type="entry name" value="RmlC-like cupins"/>
    <property type="match status" value="1"/>
</dbReference>
<keyword evidence="2" id="KW-1185">Reference proteome</keyword>
<accession>A0A7D6E2R4</accession>
<reference evidence="2" key="1">
    <citation type="submission" date="2020-07" db="EMBL/GenBank/DDBJ databases">
        <title>Description of Mycobacterium gordonae subsp. intergordonae subsp.nov. and Mycobacterium gordonae subsp. gordonae subsp. nov.</title>
        <authorList>
            <person name="Yu X."/>
        </authorList>
    </citation>
    <scope>NUCLEOTIDE SEQUENCE [LARGE SCALE GENOMIC DNA]</scope>
    <source>
        <strain evidence="2">24</strain>
    </source>
</reference>
<name>A0A7D6E2R4_9MYCO</name>
<sequence>MRLVKITQHGADLTINDTTAPAAVIPNSDTPPIPIHPNNPIDPPPGGAIIHHLTTPHDDQRNPADAPPPISWLVTELSPHFQTPTHTTHTHDYGIVLHGEVDLLLETKTITLHIGDAITITNAPHAWRTSKQGATIATVVYPLRDRSR</sequence>
<evidence type="ECO:0000313" key="1">
    <source>
        <dbReference type="EMBL" id="QLL07486.1"/>
    </source>
</evidence>
<dbReference type="Gene3D" id="2.60.120.10">
    <property type="entry name" value="Jelly Rolls"/>
    <property type="match status" value="1"/>
</dbReference>
<dbReference type="Proteomes" id="UP000510682">
    <property type="component" value="Chromosome"/>
</dbReference>
<dbReference type="InterPro" id="IPR011051">
    <property type="entry name" value="RmlC_Cupin_sf"/>
</dbReference>
<evidence type="ECO:0008006" key="3">
    <source>
        <dbReference type="Google" id="ProtNLM"/>
    </source>
</evidence>
<dbReference type="AlphaFoldDB" id="A0A7D6E2R4"/>
<protein>
    <recommendedName>
        <fullName evidence="3">Cupin 2 conserved barrel domain-containing protein</fullName>
    </recommendedName>
</protein>
<proteinExistence type="predicted"/>
<dbReference type="RefSeq" id="WP_180916060.1">
    <property type="nucleotide sequence ID" value="NZ_CP059165.1"/>
</dbReference>
<dbReference type="InterPro" id="IPR014710">
    <property type="entry name" value="RmlC-like_jellyroll"/>
</dbReference>
<evidence type="ECO:0000313" key="2">
    <source>
        <dbReference type="Proteomes" id="UP000510682"/>
    </source>
</evidence>
<gene>
    <name evidence="1" type="ORF">H0P51_00135</name>
</gene>
<dbReference type="EMBL" id="CP059165">
    <property type="protein sequence ID" value="QLL07486.1"/>
    <property type="molecule type" value="Genomic_DNA"/>
</dbReference>
<dbReference type="KEGG" id="mgor:H0P51_00135"/>
<reference evidence="1 2" key="2">
    <citation type="submission" date="2020-07" db="EMBL/GenBank/DDBJ databases">
        <authorList>
            <person name="Yu X."/>
        </authorList>
    </citation>
    <scope>NUCLEOTIDE SEQUENCE [LARGE SCALE GENOMIC DNA]</scope>
    <source>
        <strain evidence="2">24</strain>
    </source>
</reference>
<organism evidence="1 2">
    <name type="scientific">Mycobacterium vicinigordonae</name>
    <dbReference type="NCBI Taxonomy" id="1719132"/>
    <lineage>
        <taxon>Bacteria</taxon>
        <taxon>Bacillati</taxon>
        <taxon>Actinomycetota</taxon>
        <taxon>Actinomycetes</taxon>
        <taxon>Mycobacteriales</taxon>
        <taxon>Mycobacteriaceae</taxon>
        <taxon>Mycobacterium</taxon>
    </lineage>
</organism>
<reference evidence="2" key="3">
    <citation type="submission" date="2023-07" db="EMBL/GenBank/DDBJ databases">
        <title>Description of Mycobacterium gordonae subsp. intergordonae subsp.nov. and Mycobacterium gordonae subsp. gordonae subsp. nov.</title>
        <authorList>
            <person name="Huang H."/>
        </authorList>
    </citation>
    <scope>NUCLEOTIDE SEQUENCE [LARGE SCALE GENOMIC DNA]</scope>
    <source>
        <strain evidence="2">24</strain>
    </source>
</reference>